<accession>A0ACC1S3Z7</accession>
<protein>
    <submittedName>
        <fullName evidence="1">Uncharacterized protein</fullName>
    </submittedName>
</protein>
<proteinExistence type="predicted"/>
<keyword evidence="2" id="KW-1185">Reference proteome</keyword>
<organism evidence="1 2">
    <name type="scientific">Phlebia brevispora</name>
    <dbReference type="NCBI Taxonomy" id="194682"/>
    <lineage>
        <taxon>Eukaryota</taxon>
        <taxon>Fungi</taxon>
        <taxon>Dikarya</taxon>
        <taxon>Basidiomycota</taxon>
        <taxon>Agaricomycotina</taxon>
        <taxon>Agaricomycetes</taxon>
        <taxon>Polyporales</taxon>
        <taxon>Meruliaceae</taxon>
        <taxon>Phlebia</taxon>
    </lineage>
</organism>
<name>A0ACC1S3Z7_9APHY</name>
<reference evidence="1" key="1">
    <citation type="submission" date="2022-07" db="EMBL/GenBank/DDBJ databases">
        <title>Genome Sequence of Phlebia brevispora.</title>
        <authorList>
            <person name="Buettner E."/>
        </authorList>
    </citation>
    <scope>NUCLEOTIDE SEQUENCE</scope>
    <source>
        <strain evidence="1">MPL23</strain>
    </source>
</reference>
<comment type="caution">
    <text evidence="1">The sequence shown here is derived from an EMBL/GenBank/DDBJ whole genome shotgun (WGS) entry which is preliminary data.</text>
</comment>
<gene>
    <name evidence="1" type="ORF">NM688_g7547</name>
</gene>
<dbReference type="EMBL" id="JANHOG010001787">
    <property type="protein sequence ID" value="KAJ3531626.1"/>
    <property type="molecule type" value="Genomic_DNA"/>
</dbReference>
<sequence>MFRNPVTRAILLSSGSIPVQRGATVDVTAKPDETKNDGSDSSLANGAKDVHLSLFRETFQAFDVGEVIGLFPEGTSYTEPEIVQVKDGAARVALEYARWQLQHASSHGAYHDKPDGTKKLAIVPVGIVYTDKSHYQSRVRVEFGEPINVDAYTRSYLAAAGAQESRSVVRNLTAEIERRLRRLTINAPNWDTWFAARICRDIVWGGDSRIPIQAYTEISQSYIERVSAANMQQSARDTLIKYYALLQRTGITHDTLTSVLPSQPSNAVDPIPTRLTTFCLFLRHLLSTVLHPSSILFIPSLVLHIPAYVAAGLGGHFLATPDEEETKAQFKAVCGGVVYGATAAVAGLKLTKALSDSSYVRCLLSSLPFGIHFERHETIGSVLGTAAVVYLTIWGIFGWYNKLVYGNYTRYTKLKASWKLLLGIFSPVSRDVSEEALEPYTRAMLPAPNPYIKRKPVEEPNSTISGEQKTSSTAAVQTKKTTRPPVACHRLIRHLLRARARAEETVKELALDRK</sequence>
<dbReference type="Proteomes" id="UP001148662">
    <property type="component" value="Unassembled WGS sequence"/>
</dbReference>
<evidence type="ECO:0000313" key="1">
    <source>
        <dbReference type="EMBL" id="KAJ3531626.1"/>
    </source>
</evidence>
<evidence type="ECO:0000313" key="2">
    <source>
        <dbReference type="Proteomes" id="UP001148662"/>
    </source>
</evidence>